<sequence>MAPSRSKGKARAIESPARAPTSSRRSTRSTRKTRGQSGDVYDDMLAEVAVVDPTDELSDRPLKKRRVAGKAEPDPVPELLDTVDEHQTPRQQRQLNLQTVEDSSASDDDDESDFGFEDVDLEGPSADQQDDGIADVSVSMDSAPKRQVRAKRKPASAVEKAHRLQIHKTHVLCLLGHCIYVNSWCNDVAVHRHLRPLLAKNVVSFLNPKPQDSQFRQNEAFMDGLRQASDAFRGVFEVTKSGMRSAQWDSEAEESKTEPMDRSDFIAAAESLEGSQDTGNQLLCALLRAVGVEARLVCSLQPLPFHNPSMKPTTPQKIAKPTFYATASATNSSAPNSDTDDATVKTSITVGKVPSARRRLGQPSFVPDPTPTAASSKPRKIIRTLKYPIFWVEAFNSAHQKWVATDPIVTATVAKPSKLEPPSSYHFNQLSYAIAFEQDCVARDVTRRYARAFNAKTRRTRVESAINGSAWFNKVMRFFRRKDGALDRDQVEDAELSQREAREGLPTNVMDFKDHPYYALERHMRRHEVIYPRREVGKVNAGTAAKPRMEAVFRRTDVCVCRSADKWFRLGRQVKESEQPLKRIPAPRSKQLQRSPSADPNGDGARDEERVMTPLYSHAQTALYVPPPVRNGKVPRNAFENLDIYVASMVPAGGVHVRHPSAREAARNLGVDWADAVVGFKFEGRRGTPVVEGVVIPEEAADAVRAVIDELLNDKGEDEAMARSRIALAIWRKFMVGLRIRERVAMYGTSEEDAKMTEGDDGEDQRDTAELFEEGGFMQSDAADDEALPTAGRFSLVELTTASAKKKSNVGPKAVKKKVADDGSEEEAEFSHRESDDNDHGAAESQPSKSSRVTRSRRKVIEDEDSEPTTPHEEMLPPVNHDDDEGGGFLADVSDDGDGGGGFMPDTTMDELEEGGGFVPDNDDDPLFENGVDGSGGGFMDDDIGMVDADDVQEYSREEEADVDTTLHAEEPAAEQLTPDVGDFPTAERPGDQLLTDDENTTSEAGINDVAPQESGHLVKADATPLVVTDRLDVPGPATEQPDESDRGSMLSHDPEDEDAEPDWLESD</sequence>
<keyword evidence="11" id="KW-1185">Reference proteome</keyword>
<dbReference type="GO" id="GO:0071942">
    <property type="term" value="C:XPC complex"/>
    <property type="evidence" value="ECO:0007669"/>
    <property type="project" value="TreeGrafter"/>
</dbReference>
<feature type="compositionally biased region" description="Acidic residues" evidence="6">
    <location>
        <begin position="1055"/>
        <end position="1068"/>
    </location>
</feature>
<evidence type="ECO:0000256" key="6">
    <source>
        <dbReference type="SAM" id="MobiDB-lite"/>
    </source>
</evidence>
<feature type="compositionally biased region" description="Polar residues" evidence="6">
    <location>
        <begin position="89"/>
        <end position="99"/>
    </location>
</feature>
<dbReference type="InterPro" id="IPR038765">
    <property type="entry name" value="Papain-like_cys_pep_sf"/>
</dbReference>
<evidence type="ECO:0000259" key="7">
    <source>
        <dbReference type="SMART" id="SM01030"/>
    </source>
</evidence>
<evidence type="ECO:0000256" key="1">
    <source>
        <dbReference type="ARBA" id="ARBA00004123"/>
    </source>
</evidence>
<feature type="compositionally biased region" description="Basic and acidic residues" evidence="6">
    <location>
        <begin position="829"/>
        <end position="842"/>
    </location>
</feature>
<feature type="region of interest" description="Disordered" evidence="6">
    <location>
        <begin position="1"/>
        <end position="133"/>
    </location>
</feature>
<dbReference type="InterPro" id="IPR018328">
    <property type="entry name" value="Rad4_beta-hairpin_dom3"/>
</dbReference>
<keyword evidence="5" id="KW-0539">Nucleus</keyword>
<dbReference type="GO" id="GO:0003684">
    <property type="term" value="F:damaged DNA binding"/>
    <property type="evidence" value="ECO:0007669"/>
    <property type="project" value="InterPro"/>
</dbReference>
<dbReference type="AlphaFoldDB" id="A0AAJ0G735"/>
<feature type="domain" description="Rad4 beta-hairpin" evidence="9">
    <location>
        <begin position="634"/>
        <end position="708"/>
    </location>
</feature>
<dbReference type="Gene3D" id="2.20.20.110">
    <property type="entry name" value="Rad4, beta-hairpin domain BHD1"/>
    <property type="match status" value="1"/>
</dbReference>
<feature type="region of interest" description="Disordered" evidence="6">
    <location>
        <begin position="578"/>
        <end position="607"/>
    </location>
</feature>
<keyword evidence="3" id="KW-0227">DNA damage</keyword>
<name>A0AAJ0G735_9PEZI</name>
<dbReference type="GO" id="GO:0005737">
    <property type="term" value="C:cytoplasm"/>
    <property type="evidence" value="ECO:0007669"/>
    <property type="project" value="TreeGrafter"/>
</dbReference>
<comment type="caution">
    <text evidence="10">The sequence shown here is derived from an EMBL/GenBank/DDBJ whole genome shotgun (WGS) entry which is preliminary data.</text>
</comment>
<dbReference type="GO" id="GO:0003697">
    <property type="term" value="F:single-stranded DNA binding"/>
    <property type="evidence" value="ECO:0007669"/>
    <property type="project" value="TreeGrafter"/>
</dbReference>
<feature type="compositionally biased region" description="Acidic residues" evidence="6">
    <location>
        <begin position="104"/>
        <end position="121"/>
    </location>
</feature>
<feature type="compositionally biased region" description="Basic residues" evidence="6">
    <location>
        <begin position="1"/>
        <end position="10"/>
    </location>
</feature>
<evidence type="ECO:0000259" key="8">
    <source>
        <dbReference type="SMART" id="SM01031"/>
    </source>
</evidence>
<dbReference type="GO" id="GO:0000111">
    <property type="term" value="C:nucleotide-excision repair factor 2 complex"/>
    <property type="evidence" value="ECO:0007669"/>
    <property type="project" value="TreeGrafter"/>
</dbReference>
<organism evidence="10 11">
    <name type="scientific">Extremus antarcticus</name>
    <dbReference type="NCBI Taxonomy" id="702011"/>
    <lineage>
        <taxon>Eukaryota</taxon>
        <taxon>Fungi</taxon>
        <taxon>Dikarya</taxon>
        <taxon>Ascomycota</taxon>
        <taxon>Pezizomycotina</taxon>
        <taxon>Dothideomycetes</taxon>
        <taxon>Dothideomycetidae</taxon>
        <taxon>Mycosphaerellales</taxon>
        <taxon>Extremaceae</taxon>
        <taxon>Extremus</taxon>
    </lineage>
</organism>
<dbReference type="Pfam" id="PF10404">
    <property type="entry name" value="BHD_2"/>
    <property type="match status" value="1"/>
</dbReference>
<feature type="region of interest" description="Disordered" evidence="6">
    <location>
        <begin position="803"/>
        <end position="1068"/>
    </location>
</feature>
<dbReference type="Gene3D" id="3.30.60.290">
    <property type="entry name" value="Rad4, beta-hairpin domain BHD2"/>
    <property type="match status" value="1"/>
</dbReference>
<dbReference type="SMART" id="SM01031">
    <property type="entry name" value="BHD_2"/>
    <property type="match status" value="1"/>
</dbReference>
<evidence type="ECO:0000313" key="10">
    <source>
        <dbReference type="EMBL" id="KAK3050575.1"/>
    </source>
</evidence>
<feature type="compositionally biased region" description="Basic residues" evidence="6">
    <location>
        <begin position="25"/>
        <end position="34"/>
    </location>
</feature>
<dbReference type="InterPro" id="IPR036985">
    <property type="entry name" value="Transglutaminase-like_sf"/>
</dbReference>
<evidence type="ECO:0000256" key="2">
    <source>
        <dbReference type="ARBA" id="ARBA00009525"/>
    </source>
</evidence>
<dbReference type="EMBL" id="JAWDJX010000031">
    <property type="protein sequence ID" value="KAK3050575.1"/>
    <property type="molecule type" value="Genomic_DNA"/>
</dbReference>
<keyword evidence="4" id="KW-0234">DNA repair</keyword>
<dbReference type="Gene3D" id="3.30.70.2460">
    <property type="entry name" value="Rad4, beta-hairpin domain BHD3"/>
    <property type="match status" value="1"/>
</dbReference>
<evidence type="ECO:0000256" key="5">
    <source>
        <dbReference type="ARBA" id="ARBA00023242"/>
    </source>
</evidence>
<dbReference type="PANTHER" id="PTHR12135">
    <property type="entry name" value="DNA REPAIR PROTEIN XP-C / RAD4"/>
    <property type="match status" value="1"/>
</dbReference>
<dbReference type="SMART" id="SM01032">
    <property type="entry name" value="BHD_3"/>
    <property type="match status" value="1"/>
</dbReference>
<dbReference type="Gene3D" id="3.90.260.10">
    <property type="entry name" value="Transglutaminase-like"/>
    <property type="match status" value="1"/>
</dbReference>
<dbReference type="Proteomes" id="UP001271007">
    <property type="component" value="Unassembled WGS sequence"/>
</dbReference>
<dbReference type="Pfam" id="PF10405">
    <property type="entry name" value="BHD_3"/>
    <property type="match status" value="1"/>
</dbReference>
<dbReference type="SUPFAM" id="SSF54001">
    <property type="entry name" value="Cysteine proteinases"/>
    <property type="match status" value="1"/>
</dbReference>
<dbReference type="GO" id="GO:0006298">
    <property type="term" value="P:mismatch repair"/>
    <property type="evidence" value="ECO:0007669"/>
    <property type="project" value="TreeGrafter"/>
</dbReference>
<evidence type="ECO:0000256" key="3">
    <source>
        <dbReference type="ARBA" id="ARBA00022763"/>
    </source>
</evidence>
<dbReference type="SMART" id="SM01030">
    <property type="entry name" value="BHD_1"/>
    <property type="match status" value="1"/>
</dbReference>
<feature type="compositionally biased region" description="Low complexity" evidence="6">
    <location>
        <begin position="15"/>
        <end position="24"/>
    </location>
</feature>
<accession>A0AAJ0G735</accession>
<dbReference type="PANTHER" id="PTHR12135:SF0">
    <property type="entry name" value="DNA REPAIR PROTEIN COMPLEMENTING XP-C CELLS"/>
    <property type="match status" value="1"/>
</dbReference>
<comment type="subcellular location">
    <subcellularLocation>
        <location evidence="1">Nucleus</location>
    </subcellularLocation>
</comment>
<feature type="domain" description="Rad4 beta-hairpin" evidence="7">
    <location>
        <begin position="501"/>
        <end position="559"/>
    </location>
</feature>
<proteinExistence type="inferred from homology"/>
<dbReference type="InterPro" id="IPR018325">
    <property type="entry name" value="Rad4/PNGase_transGLS-fold"/>
</dbReference>
<comment type="similarity">
    <text evidence="2">Belongs to the XPC family.</text>
</comment>
<dbReference type="Pfam" id="PF03835">
    <property type="entry name" value="Rad4"/>
    <property type="match status" value="1"/>
</dbReference>
<dbReference type="InterPro" id="IPR018327">
    <property type="entry name" value="BHD_2"/>
</dbReference>
<evidence type="ECO:0000259" key="9">
    <source>
        <dbReference type="SMART" id="SM01032"/>
    </source>
</evidence>
<evidence type="ECO:0008006" key="12">
    <source>
        <dbReference type="Google" id="ProtNLM"/>
    </source>
</evidence>
<evidence type="ECO:0000313" key="11">
    <source>
        <dbReference type="Proteomes" id="UP001271007"/>
    </source>
</evidence>
<dbReference type="InterPro" id="IPR018326">
    <property type="entry name" value="Rad4_beta-hairpin_dom1"/>
</dbReference>
<dbReference type="GO" id="GO:0006289">
    <property type="term" value="P:nucleotide-excision repair"/>
    <property type="evidence" value="ECO:0007669"/>
    <property type="project" value="InterPro"/>
</dbReference>
<feature type="domain" description="Rad4 beta-hairpin" evidence="8">
    <location>
        <begin position="561"/>
        <end position="627"/>
    </location>
</feature>
<feature type="compositionally biased region" description="Acidic residues" evidence="6">
    <location>
        <begin position="940"/>
        <end position="963"/>
    </location>
</feature>
<dbReference type="InterPro" id="IPR042488">
    <property type="entry name" value="Rad4_BHD3_sf"/>
</dbReference>
<protein>
    <recommendedName>
        <fullName evidence="12">Rad4-domain-containing protein</fullName>
    </recommendedName>
</protein>
<dbReference type="InterPro" id="IPR004583">
    <property type="entry name" value="DNA_repair_Rad4"/>
</dbReference>
<feature type="region of interest" description="Disordered" evidence="6">
    <location>
        <begin position="358"/>
        <end position="377"/>
    </location>
</feature>
<reference evidence="10" key="1">
    <citation type="submission" date="2023-04" db="EMBL/GenBank/DDBJ databases">
        <title>Black Yeasts Isolated from many extreme environments.</title>
        <authorList>
            <person name="Coleine C."/>
            <person name="Stajich J.E."/>
            <person name="Selbmann L."/>
        </authorList>
    </citation>
    <scope>NUCLEOTIDE SEQUENCE</scope>
    <source>
        <strain evidence="10">CCFEE 5312</strain>
    </source>
</reference>
<gene>
    <name evidence="10" type="ORF">LTR09_008215</name>
</gene>
<dbReference type="Pfam" id="PF10403">
    <property type="entry name" value="BHD_1"/>
    <property type="match status" value="1"/>
</dbReference>
<evidence type="ECO:0000256" key="4">
    <source>
        <dbReference type="ARBA" id="ARBA00023204"/>
    </source>
</evidence>